<dbReference type="InParanoid" id="A0A6C2YN74"/>
<dbReference type="PROSITE" id="PS00409">
    <property type="entry name" value="PROKAR_NTER_METHYL"/>
    <property type="match status" value="1"/>
</dbReference>
<keyword evidence="3" id="KW-1185">Reference proteome</keyword>
<dbReference type="AlphaFoldDB" id="A0A6C2YN74"/>
<accession>A0A6C2YN74</accession>
<gene>
    <name evidence="2" type="ORF">GMBLW1_13010</name>
</gene>
<protein>
    <recommendedName>
        <fullName evidence="1">DUF1559 domain-containing protein</fullName>
    </recommendedName>
</protein>
<dbReference type="SUPFAM" id="SSF54523">
    <property type="entry name" value="Pili subunits"/>
    <property type="match status" value="1"/>
</dbReference>
<evidence type="ECO:0000313" key="3">
    <source>
        <dbReference type="Proteomes" id="UP000464378"/>
    </source>
</evidence>
<feature type="domain" description="DUF1559" evidence="1">
    <location>
        <begin position="31"/>
        <end position="300"/>
    </location>
</feature>
<evidence type="ECO:0000259" key="1">
    <source>
        <dbReference type="Pfam" id="PF07596"/>
    </source>
</evidence>
<name>A0A6C2YN74_9BACT</name>
<dbReference type="Pfam" id="PF07596">
    <property type="entry name" value="SBP_bac_10"/>
    <property type="match status" value="1"/>
</dbReference>
<dbReference type="InterPro" id="IPR012902">
    <property type="entry name" value="N_methyl_site"/>
</dbReference>
<organism evidence="2">
    <name type="scientific">Tuwongella immobilis</name>
    <dbReference type="NCBI Taxonomy" id="692036"/>
    <lineage>
        <taxon>Bacteria</taxon>
        <taxon>Pseudomonadati</taxon>
        <taxon>Planctomycetota</taxon>
        <taxon>Planctomycetia</taxon>
        <taxon>Gemmatales</taxon>
        <taxon>Gemmataceae</taxon>
        <taxon>Tuwongella</taxon>
    </lineage>
</organism>
<proteinExistence type="predicted"/>
<evidence type="ECO:0000313" key="2">
    <source>
        <dbReference type="EMBL" id="VIP02659.1"/>
    </source>
</evidence>
<dbReference type="Proteomes" id="UP000464378">
    <property type="component" value="Chromosome"/>
</dbReference>
<dbReference type="NCBIfam" id="TIGR04294">
    <property type="entry name" value="pre_pil_HX9DG"/>
    <property type="match status" value="1"/>
</dbReference>
<reference evidence="2" key="1">
    <citation type="submission" date="2019-04" db="EMBL/GenBank/DDBJ databases">
        <authorList>
            <consortium name="Science for Life Laboratories"/>
        </authorList>
    </citation>
    <scope>NUCLEOTIDE SEQUENCE</scope>
    <source>
        <strain evidence="2">MBLW1</strain>
    </source>
</reference>
<dbReference type="NCBIfam" id="TIGR02532">
    <property type="entry name" value="IV_pilin_GFxxxE"/>
    <property type="match status" value="1"/>
</dbReference>
<dbReference type="PANTHER" id="PTHR30093:SF2">
    <property type="entry name" value="TYPE II SECRETION SYSTEM PROTEIN H"/>
    <property type="match status" value="1"/>
</dbReference>
<dbReference type="EMBL" id="LR586016">
    <property type="protein sequence ID" value="VIP02659.1"/>
    <property type="molecule type" value="Genomic_DNA"/>
</dbReference>
<dbReference type="InterPro" id="IPR045584">
    <property type="entry name" value="Pilin-like"/>
</dbReference>
<dbReference type="InterPro" id="IPR027558">
    <property type="entry name" value="Pre_pil_HX9DG_C"/>
</dbReference>
<dbReference type="Gene3D" id="3.30.700.10">
    <property type="entry name" value="Glycoprotein, Type 4 Pilin"/>
    <property type="match status" value="1"/>
</dbReference>
<dbReference type="Pfam" id="PF07963">
    <property type="entry name" value="N_methyl"/>
    <property type="match status" value="1"/>
</dbReference>
<dbReference type="PANTHER" id="PTHR30093">
    <property type="entry name" value="GENERAL SECRETION PATHWAY PROTEIN G"/>
    <property type="match status" value="1"/>
</dbReference>
<dbReference type="KEGG" id="tim:GMBLW1_13010"/>
<sequence length="319" mass="34030">MLRRKGFTLIELLVVIAIIAILIGLLLPAVQKVRAAAARMQCQNNLKQIGIALHSYHDAIGKLPVGTHDDDNRSYSWRTWILPYLEQDNLYRNLLSAGLWVPPNMGGGSNGGNVDGFANSEVSNTFAGNALRTPLKMYVCPADVLPEFDNDQFAKTNYCANIGWPVGNIGGCASGDARGGSQNGMFRMSNDNDNTWVVRFGDVTDGLSNSVAVGEVSVSQDVRVNNPGDARFPIWAGGNNNGGCAGIANSGAVFRFTHATYNINRRTGTESNMSFGSQHTGGANFLLGDGSVRNITETVNTAIYQAVGSINGGEPANLE</sequence>
<dbReference type="InterPro" id="IPR011453">
    <property type="entry name" value="DUF1559"/>
</dbReference>
<dbReference type="EMBL" id="LR593887">
    <property type="protein sequence ID" value="VTS02066.1"/>
    <property type="molecule type" value="Genomic_DNA"/>
</dbReference>
<dbReference type="RefSeq" id="WP_162661366.1">
    <property type="nucleotide sequence ID" value="NZ_LR593887.1"/>
</dbReference>